<dbReference type="AlphaFoldDB" id="A0A2M4D765"/>
<feature type="signal peptide" evidence="2">
    <location>
        <begin position="1"/>
        <end position="23"/>
    </location>
</feature>
<evidence type="ECO:0000313" key="3">
    <source>
        <dbReference type="EMBL" id="MBW73424.1"/>
    </source>
</evidence>
<feature type="compositionally biased region" description="Polar residues" evidence="1">
    <location>
        <begin position="54"/>
        <end position="67"/>
    </location>
</feature>
<evidence type="ECO:0000256" key="2">
    <source>
        <dbReference type="SAM" id="SignalP"/>
    </source>
</evidence>
<proteinExistence type="predicted"/>
<feature type="compositionally biased region" description="Basic and acidic residues" evidence="1">
    <location>
        <begin position="68"/>
        <end position="88"/>
    </location>
</feature>
<keyword evidence="2" id="KW-0732">Signal</keyword>
<protein>
    <submittedName>
        <fullName evidence="3">Putative secreted protein</fullName>
    </submittedName>
</protein>
<organism evidence="3">
    <name type="scientific">Anopheles darlingi</name>
    <name type="common">Mosquito</name>
    <dbReference type="NCBI Taxonomy" id="43151"/>
    <lineage>
        <taxon>Eukaryota</taxon>
        <taxon>Metazoa</taxon>
        <taxon>Ecdysozoa</taxon>
        <taxon>Arthropoda</taxon>
        <taxon>Hexapoda</taxon>
        <taxon>Insecta</taxon>
        <taxon>Pterygota</taxon>
        <taxon>Neoptera</taxon>
        <taxon>Endopterygota</taxon>
        <taxon>Diptera</taxon>
        <taxon>Nematocera</taxon>
        <taxon>Culicoidea</taxon>
        <taxon>Culicidae</taxon>
        <taxon>Anophelinae</taxon>
        <taxon>Anopheles</taxon>
    </lineage>
</organism>
<feature type="region of interest" description="Disordered" evidence="1">
    <location>
        <begin position="28"/>
        <end position="105"/>
    </location>
</feature>
<name>A0A2M4D765_ANODA</name>
<sequence length="105" mass="11657">MKKGAGSAVSCTLLISCCCGLRGRNIKKQQIKTESKKRASSTAVKNAKRKEKTSNSNKVNDNTTTNIQEDHRAPAAERTQRRWAERQRKTANQHHTQAGAPARAR</sequence>
<reference evidence="3" key="1">
    <citation type="submission" date="2018-01" db="EMBL/GenBank/DDBJ databases">
        <title>An insight into the sialome of Amazonian anophelines.</title>
        <authorList>
            <person name="Ribeiro J.M."/>
            <person name="Scarpassa V."/>
            <person name="Calvo E."/>
        </authorList>
    </citation>
    <scope>NUCLEOTIDE SEQUENCE</scope>
</reference>
<dbReference type="PROSITE" id="PS51257">
    <property type="entry name" value="PROKAR_LIPOPROTEIN"/>
    <property type="match status" value="1"/>
</dbReference>
<accession>A0A2M4D765</accession>
<evidence type="ECO:0000256" key="1">
    <source>
        <dbReference type="SAM" id="MobiDB-lite"/>
    </source>
</evidence>
<feature type="chain" id="PRO_5014617358" evidence="2">
    <location>
        <begin position="24"/>
        <end position="105"/>
    </location>
</feature>
<dbReference type="EMBL" id="GGFL01009246">
    <property type="protein sequence ID" value="MBW73424.1"/>
    <property type="molecule type" value="Transcribed_RNA"/>
</dbReference>